<feature type="domain" description="N-acetyltransferase" evidence="4">
    <location>
        <begin position="24"/>
        <end position="200"/>
    </location>
</feature>
<keyword evidence="6" id="KW-1185">Reference proteome</keyword>
<accession>A0ABR9JAF7</accession>
<evidence type="ECO:0000256" key="1">
    <source>
        <dbReference type="ARBA" id="ARBA00022679"/>
    </source>
</evidence>
<dbReference type="EC" id="2.3.1.267" evidence="5"/>
<keyword evidence="1 5" id="KW-0808">Transferase</keyword>
<dbReference type="PANTHER" id="PTHR43792">
    <property type="entry name" value="GNAT FAMILY, PUTATIVE (AFU_ORTHOLOGUE AFUA_3G00765)-RELATED-RELATED"/>
    <property type="match status" value="1"/>
</dbReference>
<comment type="caution">
    <text evidence="5">The sequence shown here is derived from an EMBL/GenBank/DDBJ whole genome shotgun (WGS) entry which is preliminary data.</text>
</comment>
<dbReference type="InterPro" id="IPR000182">
    <property type="entry name" value="GNAT_dom"/>
</dbReference>
<comment type="similarity">
    <text evidence="3">Belongs to the acetyltransferase family. RimJ subfamily.</text>
</comment>
<evidence type="ECO:0000313" key="6">
    <source>
        <dbReference type="Proteomes" id="UP000636579"/>
    </source>
</evidence>
<dbReference type="Proteomes" id="UP000636579">
    <property type="component" value="Unassembled WGS sequence"/>
</dbReference>
<dbReference type="PROSITE" id="PS51186">
    <property type="entry name" value="GNAT"/>
    <property type="match status" value="1"/>
</dbReference>
<dbReference type="InterPro" id="IPR051531">
    <property type="entry name" value="N-acetyltransferase"/>
</dbReference>
<evidence type="ECO:0000256" key="2">
    <source>
        <dbReference type="ARBA" id="ARBA00023315"/>
    </source>
</evidence>
<gene>
    <name evidence="5" type="ORF">H4W26_002639</name>
</gene>
<dbReference type="RefSeq" id="WP_192592629.1">
    <property type="nucleotide sequence ID" value="NZ_JADBEE010000002.1"/>
</dbReference>
<reference evidence="5 6" key="1">
    <citation type="submission" date="2020-10" db="EMBL/GenBank/DDBJ databases">
        <title>Sequencing the genomes of 1000 actinobacteria strains.</title>
        <authorList>
            <person name="Klenk H.-P."/>
        </authorList>
    </citation>
    <scope>NUCLEOTIDE SEQUENCE [LARGE SCALE GENOMIC DNA]</scope>
    <source>
        <strain evidence="5 6">DSM 15474</strain>
    </source>
</reference>
<protein>
    <submittedName>
        <fullName evidence="5">Ribosomal-protein-alanine N-acetyltransferase</fullName>
        <ecNumber evidence="5">2.3.1.267</ecNumber>
    </submittedName>
</protein>
<evidence type="ECO:0000313" key="5">
    <source>
        <dbReference type="EMBL" id="MBE1515847.1"/>
    </source>
</evidence>
<dbReference type="GO" id="GO:0008999">
    <property type="term" value="F:protein-N-terminal-alanine acetyltransferase activity"/>
    <property type="evidence" value="ECO:0007669"/>
    <property type="project" value="UniProtKB-EC"/>
</dbReference>
<sequence>MRLFAGRSRDFSARPSVEVEGGRLELRPLRMADEHRFMALRVINTDWLAPWDATTPENPAPRNSSAGFKDMARTLIRGAQAGTHLPWLIWFTPVGEQPLLIGQLTVGPIIGGSARTTSLGYWLDERYAGRGLMTFAVALAADHLFFERGLHRVEITVRPENVASLRVVEKLGFREEGMRPRFLHIDGDWRDHRSFALTQEEIGDGLVARCRGSQSGIG</sequence>
<keyword evidence="2 5" id="KW-0012">Acyltransferase</keyword>
<dbReference type="PANTHER" id="PTHR43792:SF8">
    <property type="entry name" value="[RIBOSOMAL PROTEIN US5]-ALANINE N-ACETYLTRANSFERASE"/>
    <property type="match status" value="1"/>
</dbReference>
<dbReference type="Gene3D" id="3.40.630.30">
    <property type="match status" value="1"/>
</dbReference>
<dbReference type="InterPro" id="IPR016181">
    <property type="entry name" value="Acyl_CoA_acyltransferase"/>
</dbReference>
<evidence type="ECO:0000259" key="4">
    <source>
        <dbReference type="PROSITE" id="PS51186"/>
    </source>
</evidence>
<organism evidence="5 6">
    <name type="scientific">Nesterenkonia halotolerans</name>
    <dbReference type="NCBI Taxonomy" id="225325"/>
    <lineage>
        <taxon>Bacteria</taxon>
        <taxon>Bacillati</taxon>
        <taxon>Actinomycetota</taxon>
        <taxon>Actinomycetes</taxon>
        <taxon>Micrococcales</taxon>
        <taxon>Micrococcaceae</taxon>
        <taxon>Nesterenkonia</taxon>
    </lineage>
</organism>
<name>A0ABR9JAF7_9MICC</name>
<dbReference type="EMBL" id="JADBEE010000002">
    <property type="protein sequence ID" value="MBE1515847.1"/>
    <property type="molecule type" value="Genomic_DNA"/>
</dbReference>
<dbReference type="Pfam" id="PF13302">
    <property type="entry name" value="Acetyltransf_3"/>
    <property type="match status" value="1"/>
</dbReference>
<dbReference type="SUPFAM" id="SSF55729">
    <property type="entry name" value="Acyl-CoA N-acyltransferases (Nat)"/>
    <property type="match status" value="1"/>
</dbReference>
<proteinExistence type="inferred from homology"/>
<evidence type="ECO:0000256" key="3">
    <source>
        <dbReference type="ARBA" id="ARBA00038502"/>
    </source>
</evidence>